<evidence type="ECO:0000259" key="2">
    <source>
        <dbReference type="Pfam" id="PF17973"/>
    </source>
</evidence>
<accession>A0A0P8AAK2</accession>
<reference evidence="4 6" key="2">
    <citation type="submission" date="2016-08" db="EMBL/GenBank/DDBJ databases">
        <authorList>
            <person name="Varghese N."/>
            <person name="Submissions Spin"/>
        </authorList>
    </citation>
    <scope>NUCLEOTIDE SEQUENCE [LARGE SCALE GENOMIC DNA]</scope>
    <source>
        <strain evidence="4 6">HL-109</strain>
    </source>
</reference>
<sequence>MRTLLRPTGSGRALQIVVWPIIFPVSRYPPDGMMRQHGSAARVPESRAAIPRRRAQNTRYVVVLRFVEENRWPSQVVMAGLLPAGFEIEDPRLEGSADIDRFDWFDDVDAAHVAFRDDRFTAGFTRDAQRPRARAADMSDASAASAAMPLRSPS</sequence>
<dbReference type="Proteomes" id="UP000050497">
    <property type="component" value="Unassembled WGS sequence"/>
</dbReference>
<dbReference type="Proteomes" id="UP000182800">
    <property type="component" value="Unassembled WGS sequence"/>
</dbReference>
<keyword evidence="6" id="KW-1185">Reference proteome</keyword>
<dbReference type="STRING" id="1653334.GA0071312_0492"/>
<feature type="compositionally biased region" description="Low complexity" evidence="1">
    <location>
        <begin position="138"/>
        <end position="154"/>
    </location>
</feature>
<feature type="region of interest" description="Disordered" evidence="1">
    <location>
        <begin position="126"/>
        <end position="154"/>
    </location>
</feature>
<reference evidence="3 5" key="1">
    <citation type="submission" date="2015-09" db="EMBL/GenBank/DDBJ databases">
        <title>Identification and resolution of microdiversity through metagenomic sequencing of parallel consortia.</title>
        <authorList>
            <person name="Nelson W.C."/>
            <person name="Romine M.F."/>
            <person name="Lindemann S.R."/>
        </authorList>
    </citation>
    <scope>NUCLEOTIDE SEQUENCE [LARGE SCALE GENOMIC DNA]</scope>
    <source>
        <strain evidence="3">HL-109</strain>
    </source>
</reference>
<dbReference type="InterPro" id="IPR041246">
    <property type="entry name" value="Bact_MG10"/>
</dbReference>
<name>A0A0P8AAK2_9HYPH</name>
<gene>
    <name evidence="4" type="ORF">GA0071312_0492</name>
    <name evidence="3" type="ORF">HLUCCO17_03080</name>
</gene>
<dbReference type="AlphaFoldDB" id="A0A0P8AAK2"/>
<evidence type="ECO:0000256" key="1">
    <source>
        <dbReference type="SAM" id="MobiDB-lite"/>
    </source>
</evidence>
<feature type="domain" description="Bacterial alpha-2-macroglobulin MG10" evidence="2">
    <location>
        <begin position="53"/>
        <end position="125"/>
    </location>
</feature>
<dbReference type="EMBL" id="LJSX01000003">
    <property type="protein sequence ID" value="KPQ12160.1"/>
    <property type="molecule type" value="Genomic_DNA"/>
</dbReference>
<comment type="caution">
    <text evidence="3">The sequence shown here is derived from an EMBL/GenBank/DDBJ whole genome shotgun (WGS) entry which is preliminary data.</text>
</comment>
<dbReference type="Pfam" id="PF17973">
    <property type="entry name" value="bMG10"/>
    <property type="match status" value="1"/>
</dbReference>
<dbReference type="OrthoDB" id="9767116at2"/>
<evidence type="ECO:0000313" key="5">
    <source>
        <dbReference type="Proteomes" id="UP000050497"/>
    </source>
</evidence>
<proteinExistence type="predicted"/>
<evidence type="ECO:0000313" key="4">
    <source>
        <dbReference type="EMBL" id="SCC78787.1"/>
    </source>
</evidence>
<organism evidence="3 5">
    <name type="scientific">Saliniramus fredricksonii</name>
    <dbReference type="NCBI Taxonomy" id="1653334"/>
    <lineage>
        <taxon>Bacteria</taxon>
        <taxon>Pseudomonadati</taxon>
        <taxon>Pseudomonadota</taxon>
        <taxon>Alphaproteobacteria</taxon>
        <taxon>Hyphomicrobiales</taxon>
        <taxon>Salinarimonadaceae</taxon>
        <taxon>Saliniramus</taxon>
    </lineage>
</organism>
<protein>
    <recommendedName>
        <fullName evidence="2">Bacterial alpha-2-macroglobulin MG10 domain-containing protein</fullName>
    </recommendedName>
</protein>
<dbReference type="EMBL" id="FMBM01000001">
    <property type="protein sequence ID" value="SCC78787.1"/>
    <property type="molecule type" value="Genomic_DNA"/>
</dbReference>
<feature type="compositionally biased region" description="Basic and acidic residues" evidence="1">
    <location>
        <begin position="127"/>
        <end position="137"/>
    </location>
</feature>
<evidence type="ECO:0000313" key="6">
    <source>
        <dbReference type="Proteomes" id="UP000182800"/>
    </source>
</evidence>
<dbReference type="RefSeq" id="WP_074443473.1">
    <property type="nucleotide sequence ID" value="NZ_FMBM01000001.1"/>
</dbReference>
<evidence type="ECO:0000313" key="3">
    <source>
        <dbReference type="EMBL" id="KPQ12160.1"/>
    </source>
</evidence>